<protein>
    <recommendedName>
        <fullName evidence="2">A-kinase anchor protein 7-like phosphoesterase domain-containing protein</fullName>
    </recommendedName>
</protein>
<feature type="region of interest" description="Disordered" evidence="1">
    <location>
        <begin position="143"/>
        <end position="163"/>
    </location>
</feature>
<evidence type="ECO:0000256" key="1">
    <source>
        <dbReference type="SAM" id="MobiDB-lite"/>
    </source>
</evidence>
<proteinExistence type="predicted"/>
<dbReference type="VEuPathDB" id="VectorBase:BGLAX_052310"/>
<dbReference type="EnsemblMetazoa" id="BGLB039197-RC">
    <property type="protein sequence ID" value="BGLB039197-PC"/>
    <property type="gene ID" value="BGLB039197"/>
</dbReference>
<reference evidence="3" key="1">
    <citation type="submission" date="2020-05" db="UniProtKB">
        <authorList>
            <consortium name="EnsemblMetazoa"/>
        </authorList>
    </citation>
    <scope>IDENTIFICATION</scope>
    <source>
        <strain evidence="3">BB02</strain>
    </source>
</reference>
<dbReference type="Proteomes" id="UP000076420">
    <property type="component" value="Unassembled WGS sequence"/>
</dbReference>
<dbReference type="SUPFAM" id="SSF55144">
    <property type="entry name" value="LigT-like"/>
    <property type="match status" value="1"/>
</dbReference>
<dbReference type="GO" id="GO:0010738">
    <property type="term" value="P:regulation of protein kinase A signaling"/>
    <property type="evidence" value="ECO:0007669"/>
    <property type="project" value="TreeGrafter"/>
</dbReference>
<feature type="domain" description="A-kinase anchor protein 7-like phosphoesterase" evidence="2">
    <location>
        <begin position="164"/>
        <end position="362"/>
    </location>
</feature>
<dbReference type="OrthoDB" id="277832at2759"/>
<name>A0A2C9M6P6_BIOGL</name>
<dbReference type="Gene3D" id="3.90.1140.10">
    <property type="entry name" value="Cyclic phosphodiesterase"/>
    <property type="match status" value="1"/>
</dbReference>
<evidence type="ECO:0000313" key="4">
    <source>
        <dbReference type="Proteomes" id="UP000076420"/>
    </source>
</evidence>
<dbReference type="Pfam" id="PF10469">
    <property type="entry name" value="AKAP7_NLS"/>
    <property type="match status" value="1"/>
</dbReference>
<dbReference type="PANTHER" id="PTHR15934:SF2">
    <property type="entry name" value="A-KINASE ANCHOR PROTEIN 7-LIKE PHOSPHOESTERASE DOMAIN-CONTAINING PROTEIN"/>
    <property type="match status" value="1"/>
</dbReference>
<dbReference type="KEGG" id="bgt:106065672"/>
<dbReference type="InterPro" id="IPR052641">
    <property type="entry name" value="AKAP7_isoform_gamma"/>
</dbReference>
<accession>A0A2C9M6P6</accession>
<sequence>MEKLVENDSKIVEKCCSFNTQVCVDGKRHVLPTSLLLNLKAWIQEQHSQIVKQIIEDNILSSIEKDVNKGQQCTSDDSVYSDILDNTVEDIQENVLSTHSNDPLPCNEDLQDNGKYNSVTIANSSFQKPVKCADYADSNRKANALKRESVDSPTNQPKSKKKHPNYFVAVQITDPEIHEVAKKVQTAIQSSYDFNIDLAMVGSEKFHITLMVMHLANQEEVERASAALEKCVSTILVKTSGQQVKLQMEGVSAFGGGRVVFAGLKPSHDFDHLHFMSDEVHKNMSEEGIFTTDTRSEFNPHMTLIKFNGDRKLLKLGFKKVSAEKYEPFLHQVFGSQSVTSLQLCSMNKKREDGYYFVNHEVFFHKAS</sequence>
<dbReference type="VEuPathDB" id="VectorBase:BGLB039197"/>
<dbReference type="AlphaFoldDB" id="A0A2C9M6P6"/>
<dbReference type="PANTHER" id="PTHR15934">
    <property type="entry name" value="RNA 2',3'-CYCLIC PHOSPHODIESTERASE"/>
    <property type="match status" value="1"/>
</dbReference>
<dbReference type="InterPro" id="IPR019510">
    <property type="entry name" value="AKAP7-like_phosphoesterase"/>
</dbReference>
<evidence type="ECO:0000259" key="2">
    <source>
        <dbReference type="Pfam" id="PF10469"/>
    </source>
</evidence>
<dbReference type="GO" id="GO:0034237">
    <property type="term" value="F:protein kinase A regulatory subunit binding"/>
    <property type="evidence" value="ECO:0007669"/>
    <property type="project" value="TreeGrafter"/>
</dbReference>
<gene>
    <name evidence="3" type="primary">106065672</name>
</gene>
<dbReference type="STRING" id="6526.A0A2C9M6P6"/>
<dbReference type="GO" id="GO:0005829">
    <property type="term" value="C:cytosol"/>
    <property type="evidence" value="ECO:0007669"/>
    <property type="project" value="TreeGrafter"/>
</dbReference>
<organism evidence="3 4">
    <name type="scientific">Biomphalaria glabrata</name>
    <name type="common">Bloodfluke planorb</name>
    <name type="synonym">Freshwater snail</name>
    <dbReference type="NCBI Taxonomy" id="6526"/>
    <lineage>
        <taxon>Eukaryota</taxon>
        <taxon>Metazoa</taxon>
        <taxon>Spiralia</taxon>
        <taxon>Lophotrochozoa</taxon>
        <taxon>Mollusca</taxon>
        <taxon>Gastropoda</taxon>
        <taxon>Heterobranchia</taxon>
        <taxon>Euthyneura</taxon>
        <taxon>Panpulmonata</taxon>
        <taxon>Hygrophila</taxon>
        <taxon>Lymnaeoidea</taxon>
        <taxon>Planorbidae</taxon>
        <taxon>Biomphalaria</taxon>
    </lineage>
</organism>
<evidence type="ECO:0000313" key="3">
    <source>
        <dbReference type="EnsemblMetazoa" id="BGLB039197-PC"/>
    </source>
</evidence>
<dbReference type="InterPro" id="IPR009097">
    <property type="entry name" value="Cyclic_Pdiesterase"/>
</dbReference>
<dbReference type="EnsemblMetazoa" id="BGLB039197-RB">
    <property type="protein sequence ID" value="BGLB039197-PB"/>
    <property type="gene ID" value="BGLB039197"/>
</dbReference>